<name>A0AAN5MC03_MORMO</name>
<dbReference type="AlphaFoldDB" id="A0AAN5MC03"/>
<proteinExistence type="predicted"/>
<dbReference type="Proteomes" id="UP000865968">
    <property type="component" value="Unassembled WGS sequence"/>
</dbReference>
<evidence type="ECO:0000313" key="1">
    <source>
        <dbReference type="EMBL" id="HAT3807348.1"/>
    </source>
</evidence>
<gene>
    <name evidence="1" type="ORF">I8608_000126</name>
</gene>
<organism evidence="1 2">
    <name type="scientific">Morganella morganii</name>
    <name type="common">Proteus morganii</name>
    <dbReference type="NCBI Taxonomy" id="582"/>
    <lineage>
        <taxon>Bacteria</taxon>
        <taxon>Pseudomonadati</taxon>
        <taxon>Pseudomonadota</taxon>
        <taxon>Gammaproteobacteria</taxon>
        <taxon>Enterobacterales</taxon>
        <taxon>Morganellaceae</taxon>
        <taxon>Morganella</taxon>
    </lineage>
</organism>
<evidence type="ECO:0000313" key="2">
    <source>
        <dbReference type="Proteomes" id="UP000865968"/>
    </source>
</evidence>
<reference evidence="1" key="1">
    <citation type="journal article" date="2018" name="Genome Biol.">
        <title>SKESA: strategic k-mer extension for scrupulous assemblies.</title>
        <authorList>
            <person name="Souvorov A."/>
            <person name="Agarwala R."/>
            <person name="Lipman D.J."/>
        </authorList>
    </citation>
    <scope>NUCLEOTIDE SEQUENCE</scope>
    <source>
        <strain evidence="1">Morganella morganii ARLG-3209</strain>
    </source>
</reference>
<accession>A0AAN5MC03</accession>
<reference evidence="1" key="2">
    <citation type="submission" date="2020-10" db="EMBL/GenBank/DDBJ databases">
        <authorList>
            <consortium name="NCBI Pathogen Detection Project"/>
        </authorList>
    </citation>
    <scope>NUCLEOTIDE SEQUENCE</scope>
    <source>
        <strain evidence="1">Morganella morganii ARLG-3209</strain>
    </source>
</reference>
<dbReference type="EMBL" id="DACSWI010000001">
    <property type="protein sequence ID" value="HAT3807348.1"/>
    <property type="molecule type" value="Genomic_DNA"/>
</dbReference>
<protein>
    <recommendedName>
        <fullName evidence="3">DKNYY family protein</fullName>
    </recommendedName>
</protein>
<evidence type="ECO:0008006" key="3">
    <source>
        <dbReference type="Google" id="ProtNLM"/>
    </source>
</evidence>
<sequence>MKKYIYIAGILLVSIFFIAQISGGPDCIEDYGNNVRKICTPKENVILWKQNFGQSADNDAVRKVKYDKADLNDFFFSENTRVHFLAENGKVYYVTMNTLRDPDCQGSSGDFSITPLVTPRCWFGDNIREYNIRLDLVSEDADSFRLYPENTRYYNYAYDKEHVYFNGFYRSDDADPATFRRVVTDNPDKKLPEKLYTDNQHLYLDCRKVADESWDDLSDIRIIPVSVNWKTLMSGIILRGNRAVNDNSGFTLKKGSKTGALYLFSDDNVAVSTAADIPVTADQKCYLNNIVVCHIGGDFYKIGYRYGDPLFEKITDSNRSRISKEWDNVLSYY</sequence>
<comment type="caution">
    <text evidence="1">The sequence shown here is derived from an EMBL/GenBank/DDBJ whole genome shotgun (WGS) entry which is preliminary data.</text>
</comment>